<dbReference type="Proteomes" id="UP000261540">
    <property type="component" value="Unplaced"/>
</dbReference>
<comment type="subcellular location">
    <subcellularLocation>
        <location evidence="1">Nucleus</location>
    </subcellularLocation>
</comment>
<dbReference type="SUPFAM" id="SSF47459">
    <property type="entry name" value="HLH, helix-loop-helix DNA-binding domain"/>
    <property type="match status" value="1"/>
</dbReference>
<dbReference type="PANTHER" id="PTHR15402:SF2">
    <property type="entry name" value="TRANSCRIPTION FACTOR LIKE 5"/>
    <property type="match status" value="1"/>
</dbReference>
<evidence type="ECO:0000256" key="5">
    <source>
        <dbReference type="ARBA" id="ARBA00023015"/>
    </source>
</evidence>
<organism evidence="10 11">
    <name type="scientific">Paramormyrops kingsleyae</name>
    <dbReference type="NCBI Taxonomy" id="1676925"/>
    <lineage>
        <taxon>Eukaryota</taxon>
        <taxon>Metazoa</taxon>
        <taxon>Chordata</taxon>
        <taxon>Craniata</taxon>
        <taxon>Vertebrata</taxon>
        <taxon>Euteleostomi</taxon>
        <taxon>Actinopterygii</taxon>
        <taxon>Neopterygii</taxon>
        <taxon>Teleostei</taxon>
        <taxon>Osteoglossocephala</taxon>
        <taxon>Osteoglossomorpha</taxon>
        <taxon>Osteoglossiformes</taxon>
        <taxon>Mormyridae</taxon>
        <taxon>Paramormyrops</taxon>
    </lineage>
</organism>
<dbReference type="Pfam" id="PF00010">
    <property type="entry name" value="HLH"/>
    <property type="match status" value="1"/>
</dbReference>
<evidence type="ECO:0000259" key="9">
    <source>
        <dbReference type="PROSITE" id="PS50888"/>
    </source>
</evidence>
<dbReference type="PANTHER" id="PTHR15402">
    <property type="entry name" value="TRANSCRIPTION FACTOR-LIKE 5 PROTEIN"/>
    <property type="match status" value="1"/>
</dbReference>
<dbReference type="GO" id="GO:0030154">
    <property type="term" value="P:cell differentiation"/>
    <property type="evidence" value="ECO:0007669"/>
    <property type="project" value="UniProtKB-KW"/>
</dbReference>
<keyword evidence="3" id="KW-0221">Differentiation</keyword>
<evidence type="ECO:0000256" key="2">
    <source>
        <dbReference type="ARBA" id="ARBA00022473"/>
    </source>
</evidence>
<dbReference type="GO" id="GO:0000978">
    <property type="term" value="F:RNA polymerase II cis-regulatory region sequence-specific DNA binding"/>
    <property type="evidence" value="ECO:0007669"/>
    <property type="project" value="TreeGrafter"/>
</dbReference>
<reference evidence="10" key="1">
    <citation type="submission" date="2025-08" db="UniProtKB">
        <authorList>
            <consortium name="Ensembl"/>
        </authorList>
    </citation>
    <scope>IDENTIFICATION</scope>
</reference>
<dbReference type="InterPro" id="IPR036638">
    <property type="entry name" value="HLH_DNA-bd_sf"/>
</dbReference>
<dbReference type="GO" id="GO:0007283">
    <property type="term" value="P:spermatogenesis"/>
    <property type="evidence" value="ECO:0007669"/>
    <property type="project" value="UniProtKB-KW"/>
</dbReference>
<evidence type="ECO:0000313" key="11">
    <source>
        <dbReference type="Proteomes" id="UP000261540"/>
    </source>
</evidence>
<dbReference type="Ensembl" id="ENSPKIT00000003965.1">
    <property type="protein sequence ID" value="ENSPKIP00000023285.1"/>
    <property type="gene ID" value="ENSPKIG00000006976.1"/>
</dbReference>
<dbReference type="SMART" id="SM00353">
    <property type="entry name" value="HLH"/>
    <property type="match status" value="1"/>
</dbReference>
<evidence type="ECO:0000256" key="1">
    <source>
        <dbReference type="ARBA" id="ARBA00004123"/>
    </source>
</evidence>
<evidence type="ECO:0000256" key="7">
    <source>
        <dbReference type="ARBA" id="ARBA00023163"/>
    </source>
</evidence>
<dbReference type="GeneTree" id="ENSGT00390000002821"/>
<dbReference type="FunFam" id="4.10.280.10:FF:000057">
    <property type="entry name" value="transcription factor-like 5 protein-like"/>
    <property type="match status" value="1"/>
</dbReference>
<evidence type="ECO:0000256" key="3">
    <source>
        <dbReference type="ARBA" id="ARBA00022782"/>
    </source>
</evidence>
<keyword evidence="2" id="KW-0217">Developmental protein</keyword>
<keyword evidence="7" id="KW-0804">Transcription</keyword>
<keyword evidence="5" id="KW-0805">Transcription regulation</keyword>
<sequence length="160" mass="18214">ISQRRVHPCIHSDFPLCLAADKAQHKPALPVRRARANLRPGCLERHTLSDIQNAVRVGEEAAGVRKASVTGESLQRREKHNSMERDRRRRIRICCDELNKLVPFCSFDTDKATTLQWTTAFLKYLKEIYGDSLKQVCGPWGKSHMQIFGNRLGCQGMGKK</sequence>
<evidence type="ECO:0000256" key="8">
    <source>
        <dbReference type="ARBA" id="ARBA00023242"/>
    </source>
</evidence>
<reference evidence="10" key="2">
    <citation type="submission" date="2025-09" db="UniProtKB">
        <authorList>
            <consortium name="Ensembl"/>
        </authorList>
    </citation>
    <scope>IDENTIFICATION</scope>
</reference>
<dbReference type="InterPro" id="IPR039583">
    <property type="entry name" value="TCFL5/SOLH1/2"/>
</dbReference>
<keyword evidence="8" id="KW-0539">Nucleus</keyword>
<keyword evidence="11" id="KW-1185">Reference proteome</keyword>
<proteinExistence type="predicted"/>
<dbReference type="Gene3D" id="4.10.280.10">
    <property type="entry name" value="Helix-loop-helix DNA-binding domain"/>
    <property type="match status" value="1"/>
</dbReference>
<evidence type="ECO:0000256" key="4">
    <source>
        <dbReference type="ARBA" id="ARBA00022871"/>
    </source>
</evidence>
<feature type="domain" description="BHLH" evidence="9">
    <location>
        <begin position="75"/>
        <end position="125"/>
    </location>
</feature>
<dbReference type="AlphaFoldDB" id="A0A3B3RZF6"/>
<evidence type="ECO:0000313" key="10">
    <source>
        <dbReference type="Ensembl" id="ENSPKIP00000023285.1"/>
    </source>
</evidence>
<evidence type="ECO:0000256" key="6">
    <source>
        <dbReference type="ARBA" id="ARBA00023125"/>
    </source>
</evidence>
<accession>A0A3B3RZF6</accession>
<keyword evidence="6" id="KW-0238">DNA-binding</keyword>
<keyword evidence="4" id="KW-0744">Spermatogenesis</keyword>
<dbReference type="GO" id="GO:0046983">
    <property type="term" value="F:protein dimerization activity"/>
    <property type="evidence" value="ECO:0007669"/>
    <property type="project" value="InterPro"/>
</dbReference>
<protein>
    <recommendedName>
        <fullName evidence="9">BHLH domain-containing protein</fullName>
    </recommendedName>
</protein>
<name>A0A3B3RZF6_9TELE</name>
<dbReference type="InterPro" id="IPR011598">
    <property type="entry name" value="bHLH_dom"/>
</dbReference>
<dbReference type="GO" id="GO:0000981">
    <property type="term" value="F:DNA-binding transcription factor activity, RNA polymerase II-specific"/>
    <property type="evidence" value="ECO:0007669"/>
    <property type="project" value="TreeGrafter"/>
</dbReference>
<dbReference type="GO" id="GO:0005634">
    <property type="term" value="C:nucleus"/>
    <property type="evidence" value="ECO:0007669"/>
    <property type="project" value="UniProtKB-SubCell"/>
</dbReference>
<dbReference type="PROSITE" id="PS50888">
    <property type="entry name" value="BHLH"/>
    <property type="match status" value="1"/>
</dbReference>